<dbReference type="Gene3D" id="1.25.10.10">
    <property type="entry name" value="Leucine-rich Repeat Variant"/>
    <property type="match status" value="1"/>
</dbReference>
<dbReference type="InterPro" id="IPR025983">
    <property type="entry name" value="Cys_rich_CPCC"/>
</dbReference>
<dbReference type="InterPro" id="IPR016024">
    <property type="entry name" value="ARM-type_fold"/>
</dbReference>
<gene>
    <name evidence="2" type="ORF">AR543_06260</name>
</gene>
<dbReference type="CDD" id="cd20694">
    <property type="entry name" value="CdiI_Ct-like"/>
    <property type="match status" value="1"/>
</dbReference>
<reference evidence="3" key="1">
    <citation type="submission" date="2015-10" db="EMBL/GenBank/DDBJ databases">
        <title>Genome of Paenibacillus bovis sp. nov.</title>
        <authorList>
            <person name="Wu Z."/>
            <person name="Gao C."/>
            <person name="Liu Z."/>
            <person name="Zheng H."/>
        </authorList>
    </citation>
    <scope>NUCLEOTIDE SEQUENCE [LARGE SCALE GENOMIC DNA]</scope>
    <source>
        <strain evidence="3">BD3526</strain>
    </source>
</reference>
<dbReference type="InterPro" id="IPR049796">
    <property type="entry name" value="CdiI_Ct-like"/>
</dbReference>
<proteinExistence type="predicted"/>
<keyword evidence="3" id="KW-1185">Reference proteome</keyword>
<dbReference type="KEGG" id="pbv:AR543_06260"/>
<dbReference type="Pfam" id="PF14206">
    <property type="entry name" value="Cys_rich_CPCC"/>
    <property type="match status" value="1"/>
</dbReference>
<name>A0A172ZDA4_9BACL</name>
<evidence type="ECO:0000313" key="2">
    <source>
        <dbReference type="EMBL" id="ANF95641.1"/>
    </source>
</evidence>
<protein>
    <recommendedName>
        <fullName evidence="1">Cysteine-rich CPCC domain-containing protein</fullName>
    </recommendedName>
</protein>
<dbReference type="SUPFAM" id="SSF48371">
    <property type="entry name" value="ARM repeat"/>
    <property type="match status" value="1"/>
</dbReference>
<evidence type="ECO:0000313" key="3">
    <source>
        <dbReference type="Proteomes" id="UP000078148"/>
    </source>
</evidence>
<dbReference type="Proteomes" id="UP000078148">
    <property type="component" value="Chromosome"/>
</dbReference>
<organism evidence="2 3">
    <name type="scientific">Paenibacillus bovis</name>
    <dbReference type="NCBI Taxonomy" id="1616788"/>
    <lineage>
        <taxon>Bacteria</taxon>
        <taxon>Bacillati</taxon>
        <taxon>Bacillota</taxon>
        <taxon>Bacilli</taxon>
        <taxon>Bacillales</taxon>
        <taxon>Paenibacillaceae</taxon>
        <taxon>Paenibacillus</taxon>
    </lineage>
</organism>
<dbReference type="InterPro" id="IPR011989">
    <property type="entry name" value="ARM-like"/>
</dbReference>
<feature type="domain" description="Cysteine-rich CPCC" evidence="1">
    <location>
        <begin position="4"/>
        <end position="72"/>
    </location>
</feature>
<dbReference type="EMBL" id="CP013023">
    <property type="protein sequence ID" value="ANF95641.1"/>
    <property type="molecule type" value="Genomic_DNA"/>
</dbReference>
<reference evidence="2 3" key="2">
    <citation type="journal article" date="2016" name="Int. J. Syst. Evol. Microbiol.">
        <title>Paenibacillus bovis sp. nov., isolated from raw yak (Bos grunniens) milk.</title>
        <authorList>
            <person name="Gao C."/>
            <person name="Han J."/>
            <person name="Liu Z."/>
            <person name="Xu X."/>
            <person name="Hang F."/>
            <person name="Wu Z."/>
        </authorList>
    </citation>
    <scope>NUCLEOTIDE SEQUENCE [LARGE SCALE GENOMIC DNA]</scope>
    <source>
        <strain evidence="2 3">BD3526</strain>
    </source>
</reference>
<dbReference type="OrthoDB" id="1456570at2"/>
<dbReference type="AlphaFoldDB" id="A0A172ZDA4"/>
<dbReference type="STRING" id="1616788.AR543_06260"/>
<dbReference type="RefSeq" id="WP_060532762.1">
    <property type="nucleotide sequence ID" value="NZ_CP013023.1"/>
</dbReference>
<sequence>MNRYNCPCCGYPTLEERRSWEICCLCNWEDDGQDDSDADRVYGGPNEDYSLTEARKNFKMHYTMYRDTQRILQQTDKEIQAKKSLIHAFKQLEAAEDACIPYIWQEIYSLEKAIADLVHETVERYSNNIEKHQKVIHLINSDNPDTVVDGLLSLALNADDGAFAEDMMTKYSQHDNENIRGIAILCFGHIARIHGAVHKERIIPLIQNALHDESSFVRGHAESALEDINMFCQ</sequence>
<accession>A0A172ZDA4</accession>
<evidence type="ECO:0000259" key="1">
    <source>
        <dbReference type="Pfam" id="PF14206"/>
    </source>
</evidence>